<dbReference type="EMBL" id="JAMTCO010000008">
    <property type="protein sequence ID" value="MCP2270934.1"/>
    <property type="molecule type" value="Genomic_DNA"/>
</dbReference>
<feature type="transmembrane region" description="Helical" evidence="1">
    <location>
        <begin position="57"/>
        <end position="80"/>
    </location>
</feature>
<dbReference type="Proteomes" id="UP001205185">
    <property type="component" value="Unassembled WGS sequence"/>
</dbReference>
<dbReference type="Pfam" id="PF01757">
    <property type="entry name" value="Acyl_transf_3"/>
    <property type="match status" value="1"/>
</dbReference>
<feature type="transmembrane region" description="Helical" evidence="1">
    <location>
        <begin position="291"/>
        <end position="313"/>
    </location>
</feature>
<feature type="transmembrane region" description="Helical" evidence="1">
    <location>
        <begin position="25"/>
        <end position="45"/>
    </location>
</feature>
<feature type="transmembrane region" description="Helical" evidence="1">
    <location>
        <begin position="374"/>
        <end position="398"/>
    </location>
</feature>
<evidence type="ECO:0000313" key="4">
    <source>
        <dbReference type="Proteomes" id="UP001205185"/>
    </source>
</evidence>
<keyword evidence="1" id="KW-1133">Transmembrane helix</keyword>
<gene>
    <name evidence="3" type="ORF">LV75_003446</name>
</gene>
<feature type="transmembrane region" description="Helical" evidence="1">
    <location>
        <begin position="191"/>
        <end position="209"/>
    </location>
</feature>
<reference evidence="3 4" key="1">
    <citation type="submission" date="2022-06" db="EMBL/GenBank/DDBJ databases">
        <title>Genomic Encyclopedia of Archaeal and Bacterial Type Strains, Phase II (KMG-II): from individual species to whole genera.</title>
        <authorList>
            <person name="Goeker M."/>
        </authorList>
    </citation>
    <scope>NUCLEOTIDE SEQUENCE [LARGE SCALE GENOMIC DNA]</scope>
    <source>
        <strain evidence="3 4">DSM 44255</strain>
    </source>
</reference>
<evidence type="ECO:0000259" key="2">
    <source>
        <dbReference type="Pfam" id="PF01757"/>
    </source>
</evidence>
<evidence type="ECO:0000256" key="1">
    <source>
        <dbReference type="SAM" id="Phobius"/>
    </source>
</evidence>
<dbReference type="InterPro" id="IPR050879">
    <property type="entry name" value="Acyltransferase_3"/>
</dbReference>
<protein>
    <submittedName>
        <fullName evidence="3">Peptidoglycan/LPS O-acetylase OafA/YrhL, contains acyltransferase and SGNH-hydrolase domains</fullName>
    </submittedName>
</protein>
<comment type="caution">
    <text evidence="3">The sequence shown here is derived from an EMBL/GenBank/DDBJ whole genome shotgun (WGS) entry which is preliminary data.</text>
</comment>
<feature type="domain" description="Acyltransferase 3" evidence="2">
    <location>
        <begin position="21"/>
        <end position="397"/>
    </location>
</feature>
<name>A0ABT1IEE3_9PSEU</name>
<evidence type="ECO:0000313" key="3">
    <source>
        <dbReference type="EMBL" id="MCP2270934.1"/>
    </source>
</evidence>
<keyword evidence="1" id="KW-0472">Membrane</keyword>
<accession>A0ABT1IEE3</accession>
<dbReference type="PANTHER" id="PTHR23028">
    <property type="entry name" value="ACETYLTRANSFERASE"/>
    <property type="match status" value="1"/>
</dbReference>
<feature type="transmembrane region" description="Helical" evidence="1">
    <location>
        <begin position="110"/>
        <end position="134"/>
    </location>
</feature>
<sequence length="442" mass="48475">MVAPAAGGSAAPSTEKQRVPRLEGIRGICALGVVITHTAFISGLVGSYDSPPTNMFAAALMSGFTVSLSPFFVLSGLLLYRPFARASLSGKPGPALGKFFTRRVFRLLPAYYLLTLVCLFVLNANSVDSVWYVLRPLVLMQNYDAVWMAGMDPTWSVPTEMQFYLVLPLLAWLMGKLGRTGATMDQRVRRMMIVPAVMLVLNFPWIIYLHWGHLGPYPKEYFWPFAQLGVFAIGMAMAVISARAQLEPDRVPALHRVVAAHPNAFWLAAAALFVVNCFSPFARIGYFDFPYSAAAVVQLTTFLLWGPAVVLPLSVPGAASKFQDAVLTNLPVRYLGRVSYGIYLWHFAVIYFWFQNGSIFGNDPVGVTAFRGRNSFLELITVVVLACVVMATISYFLVERPLQRLSDRITRPPAPTPAAGADPVATVVVPNPVTATPASQRE</sequence>
<keyword evidence="3" id="KW-0012">Acyltransferase</keyword>
<dbReference type="InterPro" id="IPR002656">
    <property type="entry name" value="Acyl_transf_3_dom"/>
</dbReference>
<dbReference type="PANTHER" id="PTHR23028:SF53">
    <property type="entry name" value="ACYL_TRANSF_3 DOMAIN-CONTAINING PROTEIN"/>
    <property type="match status" value="1"/>
</dbReference>
<feature type="transmembrane region" description="Helical" evidence="1">
    <location>
        <begin position="161"/>
        <end position="179"/>
    </location>
</feature>
<keyword evidence="1" id="KW-0812">Transmembrane</keyword>
<feature type="transmembrane region" description="Helical" evidence="1">
    <location>
        <begin position="221"/>
        <end position="242"/>
    </location>
</feature>
<feature type="transmembrane region" description="Helical" evidence="1">
    <location>
        <begin position="263"/>
        <end position="285"/>
    </location>
</feature>
<keyword evidence="4" id="KW-1185">Reference proteome</keyword>
<organism evidence="3 4">
    <name type="scientific">Actinokineospora diospyrosa</name>
    <dbReference type="NCBI Taxonomy" id="103728"/>
    <lineage>
        <taxon>Bacteria</taxon>
        <taxon>Bacillati</taxon>
        <taxon>Actinomycetota</taxon>
        <taxon>Actinomycetes</taxon>
        <taxon>Pseudonocardiales</taxon>
        <taxon>Pseudonocardiaceae</taxon>
        <taxon>Actinokineospora</taxon>
    </lineage>
</organism>
<feature type="transmembrane region" description="Helical" evidence="1">
    <location>
        <begin position="334"/>
        <end position="354"/>
    </location>
</feature>
<keyword evidence="3" id="KW-0808">Transferase</keyword>
<proteinExistence type="predicted"/>
<dbReference type="GO" id="GO:0016746">
    <property type="term" value="F:acyltransferase activity"/>
    <property type="evidence" value="ECO:0007669"/>
    <property type="project" value="UniProtKB-KW"/>
</dbReference>